<evidence type="ECO:0000256" key="8">
    <source>
        <dbReference type="ARBA" id="ARBA00022692"/>
    </source>
</evidence>
<evidence type="ECO:0000256" key="12">
    <source>
        <dbReference type="ARBA" id="ARBA00023098"/>
    </source>
</evidence>
<keyword evidence="8 26" id="KW-0812">Transmembrane</keyword>
<feature type="transmembrane region" description="Helical" evidence="26">
    <location>
        <begin position="69"/>
        <end position="89"/>
    </location>
</feature>
<keyword evidence="14 26" id="KW-0594">Phospholipid biosynthesis</keyword>
<dbReference type="InterPro" id="IPR036938">
    <property type="entry name" value="PAP2/HPO_sf"/>
</dbReference>
<dbReference type="InterPro" id="IPR039667">
    <property type="entry name" value="Dolichyldiphosphatase_PAP2"/>
</dbReference>
<evidence type="ECO:0000256" key="25">
    <source>
        <dbReference type="ARBA" id="ARBA00047349"/>
    </source>
</evidence>
<evidence type="ECO:0000256" key="5">
    <source>
        <dbReference type="ARBA" id="ARBA00008671"/>
    </source>
</evidence>
<dbReference type="GO" id="GO:0106245">
    <property type="term" value="F:L-serine-phosphatidylethanolamine phosphatidyltransferase activity"/>
    <property type="evidence" value="ECO:0007669"/>
    <property type="project" value="UniProtKB-UniRule"/>
</dbReference>
<evidence type="ECO:0000256" key="1">
    <source>
        <dbReference type="ARBA" id="ARBA00004477"/>
    </source>
</evidence>
<feature type="domain" description="Phosphatidic acid phosphatase type 2/haloperoxidase" evidence="28">
    <location>
        <begin position="68"/>
        <end position="193"/>
    </location>
</feature>
<name>A0A7R9GGY9_9CRUS</name>
<dbReference type="InterPro" id="IPR000326">
    <property type="entry name" value="PAP2/HPO"/>
</dbReference>
<evidence type="ECO:0000313" key="29">
    <source>
        <dbReference type="EMBL" id="CAD7280773.1"/>
    </source>
</evidence>
<keyword evidence="15 26" id="KW-1208">Phospholipid metabolism</keyword>
<dbReference type="GO" id="GO:0047874">
    <property type="term" value="F:dolichyldiphosphatase activity"/>
    <property type="evidence" value="ECO:0007669"/>
    <property type="project" value="UniProtKB-EC"/>
</dbReference>
<dbReference type="GO" id="GO:0005789">
    <property type="term" value="C:endoplasmic reticulum membrane"/>
    <property type="evidence" value="ECO:0007669"/>
    <property type="project" value="UniProtKB-SubCell"/>
</dbReference>
<evidence type="ECO:0000256" key="24">
    <source>
        <dbReference type="ARBA" id="ARBA00036733"/>
    </source>
</evidence>
<comment type="catalytic activity">
    <reaction evidence="23">
        <text>1-octadecanoyl-2-(9Z-octadecenoyl)-sn-glycero-3-phosphoethanolamine + L-serine = 1-octadecanoyl-2-(9Z-octadecenoyl)-sn-glycero-3-phospho-L-serine + ethanolamine</text>
        <dbReference type="Rhea" id="RHEA:40795"/>
        <dbReference type="ChEBI" id="CHEBI:33384"/>
        <dbReference type="ChEBI" id="CHEBI:57603"/>
        <dbReference type="ChEBI" id="CHEBI:75038"/>
        <dbReference type="ChEBI" id="CHEBI:78260"/>
    </reaction>
    <physiologicalReaction direction="left-to-right" evidence="23">
        <dbReference type="Rhea" id="RHEA:40796"/>
    </physiologicalReaction>
</comment>
<dbReference type="InterPro" id="IPR004277">
    <property type="entry name" value="PSS"/>
</dbReference>
<feature type="transmembrane region" description="Helical" evidence="26">
    <location>
        <begin position="616"/>
        <end position="638"/>
    </location>
</feature>
<feature type="transmembrane region" description="Helical" evidence="26">
    <location>
        <begin position="266"/>
        <end position="288"/>
    </location>
</feature>
<evidence type="ECO:0000256" key="18">
    <source>
        <dbReference type="ARBA" id="ARBA00035833"/>
    </source>
</evidence>
<dbReference type="PANTHER" id="PTHR15362">
    <property type="entry name" value="PHOSPHATIDYLINOSITOL SYNTHASE"/>
    <property type="match status" value="1"/>
</dbReference>
<comment type="catalytic activity">
    <reaction evidence="26">
        <text>a 1,2-diacyl-sn-glycero-3-phosphoethanolamine + L-serine = a 1,2-diacyl-sn-glycero-3-phospho-L-serine + ethanolamine</text>
        <dbReference type="Rhea" id="RHEA:27606"/>
        <dbReference type="ChEBI" id="CHEBI:33384"/>
        <dbReference type="ChEBI" id="CHEBI:57262"/>
        <dbReference type="ChEBI" id="CHEBI:57603"/>
        <dbReference type="ChEBI" id="CHEBI:64612"/>
        <dbReference type="EC" id="2.7.8.29"/>
    </reaction>
</comment>
<evidence type="ECO:0000256" key="27">
    <source>
        <dbReference type="SAM" id="MobiDB-lite"/>
    </source>
</evidence>
<feature type="transmembrane region" description="Helical" evidence="26">
    <location>
        <begin position="589"/>
        <end position="610"/>
    </location>
</feature>
<evidence type="ECO:0000256" key="14">
    <source>
        <dbReference type="ARBA" id="ARBA00023209"/>
    </source>
</evidence>
<comment type="pathway">
    <text evidence="2 26">Phospholipid metabolism; phosphatidylserine biosynthesis.</text>
</comment>
<sequence>MAWGDSDYSGGEEASGGTEAPEWIPFSTTLVVRPPGLVGLLMGILSLTPFAVLVGFVTLIFFRRDLHTIFFLVGLLLNTVMNMILKPVIAQDRPDYNEHLRRYHGNSVSYGMPSHHSQFMWFFCFYMILFLMFRVKSVVPRGSGETAARQRWMYALFLLGAGASYSRVYLGYHTMEQVVVGAFVGSLFASAWFYIMQHYLSPCFLKILCHPSWVVRAEQLVEKTRESLNGHAAGDLFYHERRKPAHDWQGEKQAGKALFDDGTNTFFWRAHTLTVLFIILMVLVHVAIFEPENPDTDYNAKRGLVAMVLCFVLFGSTVMPDGPFSRPHPAFWRMAFSFSFIYELSLIFLLFQTPNDARKLLKHLDPSVGVPLEEKSYGGNCRIYDTDTPEDPYHNFWDKMDLFVPLHFFGWMLKTLILRDWWICTVLSISFELLEYTFEHQLPNFSECWWDHWILDALLCNGLGIYVGIQVLNFFSLRTYYWRGLWNIPTYRGKLKRIIAQFGPHSWIDFEWKPTTSLGRWFFMLNIIMLFSLGELNSFYLKYVLWIPPDNRLNAMRLVFMLLWGAVAIRETFQYLDDPECQKFGRQSWMLVTIVFTEFLLVLKCGWETVTKPLPWHIGLFWSVGFAGLLGWSLYNFLLRPKMYARYRASHDASSRVSISQEEIAKKVT</sequence>
<evidence type="ECO:0000256" key="17">
    <source>
        <dbReference type="ARBA" id="ARBA00035767"/>
    </source>
</evidence>
<evidence type="ECO:0000256" key="3">
    <source>
        <dbReference type="ARBA" id="ARBA00005189"/>
    </source>
</evidence>
<keyword evidence="12 26" id="KW-0443">Lipid metabolism</keyword>
<dbReference type="OrthoDB" id="10265393at2759"/>
<comment type="catalytic activity">
    <reaction evidence="20">
        <text>1-octadecanoyl-2-(5Z,8Z,11Z,14Z)-eicosatetraenoyl-sn-glycero-3-phosphoethanolamine + L-serine = 1-octadecanoyl-2-(5Z,8Z,11Z,14Z)-eicosatetraenoyl-sn-glycero-3-phosphoserine + ethanolamine</text>
        <dbReference type="Rhea" id="RHEA:41500"/>
        <dbReference type="ChEBI" id="CHEBI:33384"/>
        <dbReference type="ChEBI" id="CHEBI:57603"/>
        <dbReference type="ChEBI" id="CHEBI:78268"/>
        <dbReference type="ChEBI" id="CHEBI:78269"/>
    </reaction>
    <physiologicalReaction direction="left-to-right" evidence="20">
        <dbReference type="Rhea" id="RHEA:41501"/>
    </physiologicalReaction>
</comment>
<evidence type="ECO:0000256" key="21">
    <source>
        <dbReference type="ARBA" id="ARBA00036428"/>
    </source>
</evidence>
<feature type="transmembrane region" description="Helical" evidence="26">
    <location>
        <begin position="119"/>
        <end position="139"/>
    </location>
</feature>
<dbReference type="Pfam" id="PF01569">
    <property type="entry name" value="PAP2"/>
    <property type="match status" value="1"/>
</dbReference>
<gene>
    <name evidence="29" type="ORF">NMOB1V02_LOCUS8430</name>
</gene>
<comment type="catalytic activity">
    <reaction evidence="25">
        <text>a di-trans,poly-cis-dolichyl diphosphate + H2O = a di-trans,poly-cis-dolichyl phosphate + phosphate + H(+)</text>
        <dbReference type="Rhea" id="RHEA:14385"/>
        <dbReference type="Rhea" id="RHEA-COMP:19498"/>
        <dbReference type="Rhea" id="RHEA-COMP:19506"/>
        <dbReference type="ChEBI" id="CHEBI:15377"/>
        <dbReference type="ChEBI" id="CHEBI:15378"/>
        <dbReference type="ChEBI" id="CHEBI:43474"/>
        <dbReference type="ChEBI" id="CHEBI:57497"/>
        <dbReference type="ChEBI" id="CHEBI:57683"/>
        <dbReference type="EC" id="3.6.1.43"/>
    </reaction>
</comment>
<dbReference type="Pfam" id="PF03034">
    <property type="entry name" value="PSS"/>
    <property type="match status" value="1"/>
</dbReference>
<dbReference type="UniPathway" id="UPA00948"/>
<feature type="transmembrane region" description="Helical" evidence="26">
    <location>
        <begin position="553"/>
        <end position="569"/>
    </location>
</feature>
<evidence type="ECO:0000256" key="7">
    <source>
        <dbReference type="ARBA" id="ARBA00022679"/>
    </source>
</evidence>
<comment type="function">
    <text evidence="16">Required for efficient N-glycosylation. Necessary for maintaining optimal levels of dolichol-linked oligosaccharides. Hydrolyzes dolichyl pyrophosphate at a very high rate and dolichyl monophosphate at a much lower rate. Does not act on phosphatidate.</text>
</comment>
<feature type="transmembrane region" description="Helical" evidence="26">
    <location>
        <begin position="37"/>
        <end position="62"/>
    </location>
</feature>
<comment type="catalytic activity">
    <reaction evidence="18">
        <text>1-hexadecanoyl-2-(4Z,7Z,10Z,13Z,16Z,19Z-docosahexaenoyl)-sn-glycero-3-phosphoethanolamine + L-serine = 1-hexadecanoyl-2-(4Z,7Z,10Z,13Z,16Z,19Z-docosahexaenoyl)-sn-glycero-3-phosphoserine + ethanolamine</text>
        <dbReference type="Rhea" id="RHEA:41488"/>
        <dbReference type="ChEBI" id="CHEBI:33384"/>
        <dbReference type="ChEBI" id="CHEBI:57603"/>
        <dbReference type="ChEBI" id="CHEBI:78261"/>
        <dbReference type="ChEBI" id="CHEBI:78262"/>
    </reaction>
    <physiologicalReaction direction="left-to-right" evidence="18">
        <dbReference type="Rhea" id="RHEA:41489"/>
    </physiologicalReaction>
</comment>
<keyword evidence="11 26" id="KW-1133">Transmembrane helix</keyword>
<dbReference type="EMBL" id="CAJPEX010002395">
    <property type="protein sequence ID" value="CAG0920925.1"/>
    <property type="molecule type" value="Genomic_DNA"/>
</dbReference>
<feature type="region of interest" description="Disordered" evidence="27">
    <location>
        <begin position="1"/>
        <end position="20"/>
    </location>
</feature>
<comment type="catalytic activity">
    <reaction evidence="24">
        <text>1-(1Z-octadecenyl)-2-(5Z,8Z,11Z,14Z- eicosatetraenoyl)-sn-glycero-3-phosphoethanolamine + L-serine = 1-(1Z-octadecenyl)-2-(5Z,8Z,11Z,14Z-eicosatetraenoyl)-sn-glycero-3-phospho-L-serine + ethanolamine</text>
        <dbReference type="Rhea" id="RHEA:41604"/>
        <dbReference type="ChEBI" id="CHEBI:33384"/>
        <dbReference type="ChEBI" id="CHEBI:57603"/>
        <dbReference type="ChEBI" id="CHEBI:78342"/>
        <dbReference type="ChEBI" id="CHEBI:78343"/>
    </reaction>
    <physiologicalReaction direction="left-to-right" evidence="24">
        <dbReference type="Rhea" id="RHEA:41605"/>
    </physiologicalReaction>
</comment>
<evidence type="ECO:0000313" key="30">
    <source>
        <dbReference type="Proteomes" id="UP000678499"/>
    </source>
</evidence>
<feature type="transmembrane region" description="Helical" evidence="26">
    <location>
        <begin position="331"/>
        <end position="351"/>
    </location>
</feature>
<comment type="subcellular location">
    <subcellularLocation>
        <location evidence="1 26">Endoplasmic reticulum membrane</location>
        <topology evidence="1 26">Multi-pass membrane protein</topology>
    </subcellularLocation>
</comment>
<keyword evidence="30" id="KW-1185">Reference proteome</keyword>
<proteinExistence type="inferred from homology"/>
<keyword evidence="9" id="KW-0378">Hydrolase</keyword>
<feature type="transmembrane region" description="Helical" evidence="26">
    <location>
        <begin position="300"/>
        <end position="319"/>
    </location>
</feature>
<dbReference type="EC" id="2.7.8.29" evidence="26"/>
<reference evidence="29" key="1">
    <citation type="submission" date="2020-11" db="EMBL/GenBank/DDBJ databases">
        <authorList>
            <person name="Tran Van P."/>
        </authorList>
    </citation>
    <scope>NUCLEOTIDE SEQUENCE</scope>
</reference>
<evidence type="ECO:0000256" key="11">
    <source>
        <dbReference type="ARBA" id="ARBA00022989"/>
    </source>
</evidence>
<evidence type="ECO:0000256" key="26">
    <source>
        <dbReference type="RuleBase" id="RU368094"/>
    </source>
</evidence>
<dbReference type="SMART" id="SM00014">
    <property type="entry name" value="acidPPc"/>
    <property type="match status" value="1"/>
</dbReference>
<evidence type="ECO:0000256" key="6">
    <source>
        <dbReference type="ARBA" id="ARBA00022516"/>
    </source>
</evidence>
<dbReference type="AlphaFoldDB" id="A0A7R9GGY9"/>
<keyword evidence="6 26" id="KW-0444">Lipid biosynthesis</keyword>
<dbReference type="CDD" id="cd03382">
    <property type="entry name" value="PAP2_dolichyldiphosphatase"/>
    <property type="match status" value="1"/>
</dbReference>
<dbReference type="EMBL" id="OA884432">
    <property type="protein sequence ID" value="CAD7280773.1"/>
    <property type="molecule type" value="Genomic_DNA"/>
</dbReference>
<evidence type="ECO:0000259" key="28">
    <source>
        <dbReference type="SMART" id="SM00014"/>
    </source>
</evidence>
<dbReference type="SUPFAM" id="SSF48317">
    <property type="entry name" value="Acid phosphatase/Vanadium-dependent haloperoxidase"/>
    <property type="match status" value="1"/>
</dbReference>
<comment type="similarity">
    <text evidence="5 26">Belongs to the phosphatidyl serine synthase family.</text>
</comment>
<organism evidence="29">
    <name type="scientific">Notodromas monacha</name>
    <dbReference type="NCBI Taxonomy" id="399045"/>
    <lineage>
        <taxon>Eukaryota</taxon>
        <taxon>Metazoa</taxon>
        <taxon>Ecdysozoa</taxon>
        <taxon>Arthropoda</taxon>
        <taxon>Crustacea</taxon>
        <taxon>Oligostraca</taxon>
        <taxon>Ostracoda</taxon>
        <taxon>Podocopa</taxon>
        <taxon>Podocopida</taxon>
        <taxon>Cypridocopina</taxon>
        <taxon>Cypridoidea</taxon>
        <taxon>Cyprididae</taxon>
        <taxon>Notodromas</taxon>
    </lineage>
</organism>
<keyword evidence="10 26" id="KW-0256">Endoplasmic reticulum</keyword>
<evidence type="ECO:0000256" key="22">
    <source>
        <dbReference type="ARBA" id="ARBA00036623"/>
    </source>
</evidence>
<dbReference type="GO" id="GO:0006659">
    <property type="term" value="P:phosphatidylserine biosynthetic process"/>
    <property type="evidence" value="ECO:0007669"/>
    <property type="project" value="UniProtKB-UniRule"/>
</dbReference>
<comment type="caution">
    <text evidence="26">Lacks conserved residue(s) required for the propagation of feature annotation.</text>
</comment>
<dbReference type="PANTHER" id="PTHR15362:SF7">
    <property type="entry name" value="PHOSPHATIDYLSERINE SYNTHASE 2"/>
    <property type="match status" value="1"/>
</dbReference>
<evidence type="ECO:0000256" key="23">
    <source>
        <dbReference type="ARBA" id="ARBA00036644"/>
    </source>
</evidence>
<accession>A0A7R9GGY9</accession>
<comment type="pathway">
    <text evidence="3">Lipid metabolism.</text>
</comment>
<protein>
    <recommendedName>
        <fullName evidence="26">Phosphatidylserine synthase</fullName>
        <ecNumber evidence="26">2.7.8.29</ecNumber>
    </recommendedName>
    <alternativeName>
        <fullName evidence="26">Serine-exchange enzyme</fullName>
    </alternativeName>
</protein>
<feature type="compositionally biased region" description="Low complexity" evidence="27">
    <location>
        <begin position="9"/>
        <end position="20"/>
    </location>
</feature>
<comment type="catalytic activity">
    <reaction evidence="21">
        <text>1-octadecanoyl-2-(4Z,7Z,10Z,13Z,16Z,19Z-docosahexaenoyl)-sn-glycero-3-phosphoethanolamine + L-serine = 1-octadecanoyl-2-(4Z,7Z,10Z,13Z,16Z,19Z-docosahexaenoyl)-sn-glycero-3-phosphoserine + ethanolamine</text>
        <dbReference type="Rhea" id="RHEA:41492"/>
        <dbReference type="ChEBI" id="CHEBI:33384"/>
        <dbReference type="ChEBI" id="CHEBI:57603"/>
        <dbReference type="ChEBI" id="CHEBI:78265"/>
        <dbReference type="ChEBI" id="CHEBI:78266"/>
    </reaction>
    <physiologicalReaction direction="left-to-right" evidence="21">
        <dbReference type="Rhea" id="RHEA:41493"/>
    </physiologicalReaction>
</comment>
<evidence type="ECO:0000256" key="19">
    <source>
        <dbReference type="ARBA" id="ARBA00035875"/>
    </source>
</evidence>
<comment type="function">
    <text evidence="26">Catalyzes a base-exchange reaction in which the polar head group of phosphatidylethanolamine (PE) is replaced by L-serine.</text>
</comment>
<feature type="transmembrane region" description="Helical" evidence="26">
    <location>
        <begin position="521"/>
        <end position="541"/>
    </location>
</feature>
<evidence type="ECO:0000256" key="10">
    <source>
        <dbReference type="ARBA" id="ARBA00022824"/>
    </source>
</evidence>
<comment type="catalytic activity">
    <reaction evidence="17">
        <text>1-hexadecanoyl-2-(9Z-octadecenoyl)-sn-glycero-3-phosphoethanolamine + L-serine = 1-hexadecanoyl-2-(9Z-octadecenoyl)-sn-glycero-3-phospho-L-serine + ethanolamine</text>
        <dbReference type="Rhea" id="RHEA:41484"/>
        <dbReference type="ChEBI" id="CHEBI:33384"/>
        <dbReference type="ChEBI" id="CHEBI:57603"/>
        <dbReference type="ChEBI" id="CHEBI:73007"/>
        <dbReference type="ChEBI" id="CHEBI:75029"/>
    </reaction>
    <physiologicalReaction direction="left-to-right" evidence="17">
        <dbReference type="Rhea" id="RHEA:41485"/>
    </physiologicalReaction>
</comment>
<feature type="transmembrane region" description="Helical" evidence="26">
    <location>
        <begin position="178"/>
        <end position="196"/>
    </location>
</feature>
<keyword evidence="13 26" id="KW-0472">Membrane</keyword>
<comment type="similarity">
    <text evidence="4">Belongs to the dolichyldiphosphatase family.</text>
</comment>
<evidence type="ECO:0000256" key="13">
    <source>
        <dbReference type="ARBA" id="ARBA00023136"/>
    </source>
</evidence>
<feature type="transmembrane region" description="Helical" evidence="26">
    <location>
        <begin position="453"/>
        <end position="475"/>
    </location>
</feature>
<evidence type="ECO:0000256" key="20">
    <source>
        <dbReference type="ARBA" id="ARBA00035955"/>
    </source>
</evidence>
<comment type="catalytic activity">
    <reaction evidence="19">
        <text>1-(1Z-octadecenyl)-2-(9Z-octadecenoyl)-sn-glycero-3-phosphoethanolamine + L-serine = 1-(1Z-octadecenyl)-2-(9Z-octadecenoyl)-sn-glycero-3-phospho-L-serine + ethanolamine</text>
        <dbReference type="Rhea" id="RHEA:41600"/>
        <dbReference type="ChEBI" id="CHEBI:33384"/>
        <dbReference type="ChEBI" id="CHEBI:57603"/>
        <dbReference type="ChEBI" id="CHEBI:78340"/>
        <dbReference type="ChEBI" id="CHEBI:78341"/>
    </reaction>
    <physiologicalReaction direction="left-to-right" evidence="19">
        <dbReference type="Rhea" id="RHEA:41601"/>
    </physiologicalReaction>
</comment>
<evidence type="ECO:0000256" key="2">
    <source>
        <dbReference type="ARBA" id="ARBA00004916"/>
    </source>
</evidence>
<keyword evidence="7 26" id="KW-0808">Transferase</keyword>
<evidence type="ECO:0000256" key="16">
    <source>
        <dbReference type="ARBA" id="ARBA00024907"/>
    </source>
</evidence>
<evidence type="ECO:0000256" key="4">
    <source>
        <dbReference type="ARBA" id="ARBA00005518"/>
    </source>
</evidence>
<dbReference type="Proteomes" id="UP000678499">
    <property type="component" value="Unassembled WGS sequence"/>
</dbReference>
<dbReference type="Gene3D" id="1.20.144.10">
    <property type="entry name" value="Phosphatidic acid phosphatase type 2/haloperoxidase"/>
    <property type="match status" value="1"/>
</dbReference>
<evidence type="ECO:0000256" key="15">
    <source>
        <dbReference type="ARBA" id="ARBA00023264"/>
    </source>
</evidence>
<comment type="catalytic activity">
    <reaction evidence="22">
        <text>1-(1Z-octadecenyl)-2-(4Z,7Z,10Z,13Z,16Z,19Z-docosahexaenoyl)-sn-glycero-3-phosphoethanolamine + L-serine = 1-(1Z-octadecenyl)-2-(4Z,7Z,10Z,13Z,16Z,19Z-docosahexaenoyl)-sn-glycero-3-phospho-L-serine + ethanolamine</text>
        <dbReference type="Rhea" id="RHEA:41496"/>
        <dbReference type="ChEBI" id="CHEBI:33384"/>
        <dbReference type="ChEBI" id="CHEBI:57603"/>
        <dbReference type="ChEBI" id="CHEBI:78263"/>
        <dbReference type="ChEBI" id="CHEBI:78264"/>
    </reaction>
    <physiologicalReaction direction="left-to-right" evidence="22">
        <dbReference type="Rhea" id="RHEA:41497"/>
    </physiologicalReaction>
</comment>
<evidence type="ECO:0000256" key="9">
    <source>
        <dbReference type="ARBA" id="ARBA00022801"/>
    </source>
</evidence>